<evidence type="ECO:0000256" key="3">
    <source>
        <dbReference type="ARBA" id="ARBA00022741"/>
    </source>
</evidence>
<evidence type="ECO:0000256" key="5">
    <source>
        <dbReference type="ARBA" id="ARBA00022806"/>
    </source>
</evidence>
<dbReference type="InterPro" id="IPR014001">
    <property type="entry name" value="Helicase_ATP-bd"/>
</dbReference>
<dbReference type="PROSITE" id="PS51192">
    <property type="entry name" value="HELICASE_ATP_BIND_1"/>
    <property type="match status" value="2"/>
</dbReference>
<dbReference type="FunFam" id="1.10.10.10:FF:000024">
    <property type="entry name" value="U5 small nuclear ribonucleoprotein helicase"/>
    <property type="match status" value="1"/>
</dbReference>
<dbReference type="Proteomes" id="UP001530400">
    <property type="component" value="Unassembled WGS sequence"/>
</dbReference>
<dbReference type="InterPro" id="IPR001650">
    <property type="entry name" value="Helicase_C-like"/>
</dbReference>
<evidence type="ECO:0000256" key="7">
    <source>
        <dbReference type="ARBA" id="ARBA00034541"/>
    </source>
</evidence>
<evidence type="ECO:0000259" key="10">
    <source>
        <dbReference type="PROSITE" id="PS51194"/>
    </source>
</evidence>
<dbReference type="FunFam" id="3.40.50.300:FF:000062">
    <property type="entry name" value="U5 small nuclear ribonucleoprotein helicase"/>
    <property type="match status" value="1"/>
</dbReference>
<proteinExistence type="inferred from homology"/>
<dbReference type="InterPro" id="IPR036390">
    <property type="entry name" value="WH_DNA-bd_sf"/>
</dbReference>
<accession>A0ABD3N8C8</accession>
<sequence>MEAILASLPSNHDVVHPTSPDLSDIYATFSSLLRQLAQSASIPTPAATCGESPALWLYDKCSSLPSPLGPLQFTLATLAALKSTNKEQALFDLFGEQDVELLFEIMGRESELSKLSEDDIRNAAGEENNAPSELALSQAEMNDTISSVEDHLYSLRNEAYELANILTTLRQDLPSSSVGPAGSGTHTVMRKSDKEAEKMYRKAVKQAAIAIEKAKEAGALTDGDIKILTALKDGTEIDYSELDSEWMIQNFPRGLGGMDERQIALMMADLAPEGTRVYDSSSQKGLPRGAIREIKEGYEQVIIPAPVLDRTKLPERIVLSEVLGEEERRAFAGTTSLNPMQSTVFDGAYCSRENLLICAPTGAGKTNVAMLTVVSHLRDVGLIGTSYYDNDANLSTGRKIVYIAPMKALAQEVVEKFSSKLKPLGIIVRELTGDMQLSRAEADAAHILVTTPEKWDVVTRKGGDGTLGSTCGLLIIDEVHLLADERGAVIESVVARLHRWVESSQRQVRLVGLSATLPNYEDVATFLRVDKAKGLFFFGPEHRPVPLQQTFIGVTSNTRDRFQREKKMDDVCYEIVTDALRDGHQVMVFVHSRKGTGMTAKALAERAAMDNDLERLFICDEEDNEVRSKYAERAEKSRNRELTEHFRNGMGIHHAGMLRNDRKLSEQMFNDGAIKVLCCTATLAWGVNLPAHTVVIKGTDVYMPEKGTNVDLSILDVQQIFGRAGRPQFDTSGDAILITSYDALARYLDKLVRATPIESNFIKQLADHMNAEVVAGTVTSIQEAVEWIRYTYLHVRMCRNPLAYGISPVQIESDPNLRNRSRELAIEAARLLDERKMIRYNPESGNLAVTNLGRVASHFYIRNESIAIFNELLDKNVSPTDADVLHVMCCADEFENIQVRPEELDEIDRIKKESCPIKTIAPVEEFSGKCNVLLQAYVSKAGVTSFTLISDTNYIASNASRVARALFEMCIKNGKAAAALKFIRLAKSIDHRFWWFQSPLRHFEHELKKNVFVQLEDTKKRITSEDGSETFQRAISLLDMEPNEVGQLCHCFRDGEFIQKYVRMLPNVEVTCTVHPITKGTLRFHIQVDPIFTWSNRYHGGAEGFWLWVEDDENNRTYHNEYILFSRRNHPETCSLELIIPVFEPLPTQYFIRIVSDNWVGCESLIPVSFRHVLLDGLSSPTFFTSLFDLTPLPIQALSDPQYEQLYSRRFEVFNPIQTQLFHILYHSDVPVLLGAPTGSGKTTVAELALLRMKKQNPKSKCVYIAPLKSLARERLKEWSKRLGAPPLNWKVLELSGDTSHDAYALNKSDILICTPEKWDLISRGWRGVSQDLNSTSASNGKQFVRQIGLLIIDEIHLLGEERGAVLEAIVSRTRFISQCVQAEKNQSGKAPPITTRIMGLSTALANPYDLADWIGIDVDGHSVDAKKGLYNFRPSVRPVPMVVHIQGYPGRHYCPRMATMNKPCYAAIKDLSPTKPSMIFVASRRQTRLTALDLISHAAGEEDPKQFLHCDYDYIEAIAETLNDKVLAHTITFGIGLHHAGLTSRDRETVEALYLEGKIQVLIATATLAWGVNLPAHLVIVKGTEFFDGKLSRYVDYPVTDILQMMGRAGRPQFDKEGVAVIMCEESKKNFLKKFLYEPFPVESCLEGRMCEIINAEVSIGTISCLSDAVGYLKWTFYSRRVKMNPSYYGAKSSSEEDIEEFYIGTITDTMAKLKDEGCVLVDETEGTDSLVSPTNLGRACSNFYLLHQTPLQMKKGTTSLKRILTQHSSHQKNGPEMPLQSFLNQDTAKRATTIYSFAADTAICKFAVAKILYELSFTHEFNELPVRHNEEELNLELSKTLPWGYDLSKISFWITKNKSPGNLLDIMLDPHTKCFLLLQAFIFKSKLPISDYINDMRSVVDQIPRLLAAMEYIAQEDKGTTGSFEMFSTFPVVRRIFQTGMKSPPPGSGKGSYPVTFDHIRVSRKMEKGTIRHVGSVEIGFKVDRNMLKFFQSSKKPNNDRNQSMSISLILGTLKGGYLLQTASFIMPQYQKDRTWTKTVDLDFDWDLAEANGSDDTRVVLRVVHEFAHCIDLEMDISIKDPE</sequence>
<keyword evidence="4" id="KW-0378">Hydrolase</keyword>
<dbReference type="SMART" id="SM00490">
    <property type="entry name" value="HELICc"/>
    <property type="match status" value="2"/>
</dbReference>
<dbReference type="Pfam" id="PF00270">
    <property type="entry name" value="DEAD"/>
    <property type="match status" value="2"/>
</dbReference>
<dbReference type="Gene3D" id="3.40.50.300">
    <property type="entry name" value="P-loop containing nucleotide triphosphate hydrolases"/>
    <property type="match status" value="4"/>
</dbReference>
<evidence type="ECO:0000256" key="4">
    <source>
        <dbReference type="ARBA" id="ARBA00022801"/>
    </source>
</evidence>
<dbReference type="InterPro" id="IPR011545">
    <property type="entry name" value="DEAD/DEAH_box_helicase_dom"/>
</dbReference>
<dbReference type="PROSITE" id="PS51194">
    <property type="entry name" value="HELICASE_CTER"/>
    <property type="match status" value="2"/>
</dbReference>
<dbReference type="FunFam" id="1.10.10.10:FF:000012">
    <property type="entry name" value="U5 small nuclear ribonucleoprotein helicase"/>
    <property type="match status" value="1"/>
</dbReference>
<keyword evidence="12" id="KW-1185">Reference proteome</keyword>
<reference evidence="11 12" key="1">
    <citation type="submission" date="2024-10" db="EMBL/GenBank/DDBJ databases">
        <title>Updated reference genomes for cyclostephanoid diatoms.</title>
        <authorList>
            <person name="Roberts W.R."/>
            <person name="Alverson A.J."/>
        </authorList>
    </citation>
    <scope>NUCLEOTIDE SEQUENCE [LARGE SCALE GENOMIC DNA]</scope>
    <source>
        <strain evidence="11 12">AJA010-31</strain>
    </source>
</reference>
<protein>
    <recommendedName>
        <fullName evidence="7">U5 small nuclear ribonucleoprotein 200 kDa helicase</fullName>
        <ecNumber evidence="2">3.6.4.13</ecNumber>
    </recommendedName>
</protein>
<evidence type="ECO:0000259" key="9">
    <source>
        <dbReference type="PROSITE" id="PS51192"/>
    </source>
</evidence>
<gene>
    <name evidence="11" type="ORF">ACHAWO_004055</name>
</gene>
<comment type="caution">
    <text evidence="11">The sequence shown here is derived from an EMBL/GenBank/DDBJ whole genome shotgun (WGS) entry which is preliminary data.</text>
</comment>
<dbReference type="FunFam" id="2.60.40.150:FF:000004">
    <property type="entry name" value="RNA helicase, activating signal cointegrator 1"/>
    <property type="match status" value="1"/>
</dbReference>
<dbReference type="Pfam" id="PF23445">
    <property type="entry name" value="WHD_SNRNP200"/>
    <property type="match status" value="2"/>
</dbReference>
<name>A0ABD3N8C8_9STRA</name>
<evidence type="ECO:0000256" key="6">
    <source>
        <dbReference type="ARBA" id="ARBA00022840"/>
    </source>
</evidence>
<dbReference type="FunFam" id="3.40.50.300:FF:003287">
    <property type="entry name" value="U5 small nuclear ribonucleoprotein 200 kDa helicase"/>
    <property type="match status" value="1"/>
</dbReference>
<feature type="domain" description="Helicase ATP-binding" evidence="9">
    <location>
        <begin position="346"/>
        <end position="535"/>
    </location>
</feature>
<feature type="domain" description="Helicase C-terminal" evidence="10">
    <location>
        <begin position="1464"/>
        <end position="1662"/>
    </location>
</feature>
<dbReference type="InterPro" id="IPR050474">
    <property type="entry name" value="Hel308_SKI2-like"/>
</dbReference>
<dbReference type="EC" id="3.6.4.13" evidence="2"/>
<evidence type="ECO:0000256" key="2">
    <source>
        <dbReference type="ARBA" id="ARBA00012552"/>
    </source>
</evidence>
<dbReference type="Gene3D" id="1.10.10.10">
    <property type="entry name" value="Winged helix-like DNA-binding domain superfamily/Winged helix DNA-binding domain"/>
    <property type="match status" value="2"/>
</dbReference>
<evidence type="ECO:0000313" key="12">
    <source>
        <dbReference type="Proteomes" id="UP001530400"/>
    </source>
</evidence>
<dbReference type="PANTHER" id="PTHR47961">
    <property type="entry name" value="DNA POLYMERASE THETA, PUTATIVE (AFU_ORTHOLOGUE AFUA_1G05260)-RELATED"/>
    <property type="match status" value="1"/>
</dbReference>
<dbReference type="SMART" id="SM00382">
    <property type="entry name" value="AAA"/>
    <property type="match status" value="2"/>
</dbReference>
<dbReference type="Gene3D" id="2.60.40.150">
    <property type="entry name" value="C2 domain"/>
    <property type="match status" value="1"/>
</dbReference>
<feature type="domain" description="Helicase C-terminal" evidence="10">
    <location>
        <begin position="567"/>
        <end position="773"/>
    </location>
</feature>
<dbReference type="GO" id="GO:0003724">
    <property type="term" value="F:RNA helicase activity"/>
    <property type="evidence" value="ECO:0007669"/>
    <property type="project" value="UniProtKB-EC"/>
</dbReference>
<dbReference type="GO" id="GO:0016787">
    <property type="term" value="F:hydrolase activity"/>
    <property type="evidence" value="ECO:0007669"/>
    <property type="project" value="UniProtKB-KW"/>
</dbReference>
<evidence type="ECO:0000256" key="8">
    <source>
        <dbReference type="ARBA" id="ARBA00047984"/>
    </source>
</evidence>
<dbReference type="InterPro" id="IPR036388">
    <property type="entry name" value="WH-like_DNA-bd_sf"/>
</dbReference>
<dbReference type="CDD" id="cd18795">
    <property type="entry name" value="SF2_C_Ski2"/>
    <property type="match status" value="2"/>
</dbReference>
<dbReference type="SUPFAM" id="SSF46785">
    <property type="entry name" value="Winged helix' DNA-binding domain"/>
    <property type="match status" value="2"/>
</dbReference>
<organism evidence="11 12">
    <name type="scientific">Cyclotella atomus</name>
    <dbReference type="NCBI Taxonomy" id="382360"/>
    <lineage>
        <taxon>Eukaryota</taxon>
        <taxon>Sar</taxon>
        <taxon>Stramenopiles</taxon>
        <taxon>Ochrophyta</taxon>
        <taxon>Bacillariophyta</taxon>
        <taxon>Coscinodiscophyceae</taxon>
        <taxon>Thalassiosirophycidae</taxon>
        <taxon>Stephanodiscales</taxon>
        <taxon>Stephanodiscaceae</taxon>
        <taxon>Cyclotella</taxon>
    </lineage>
</organism>
<feature type="domain" description="Helicase ATP-binding" evidence="9">
    <location>
        <begin position="1223"/>
        <end position="1423"/>
    </location>
</feature>
<dbReference type="SMART" id="SM00487">
    <property type="entry name" value="DEXDc"/>
    <property type="match status" value="2"/>
</dbReference>
<dbReference type="InterPro" id="IPR057842">
    <property type="entry name" value="WH_MER3"/>
</dbReference>
<keyword evidence="6" id="KW-0067">ATP-binding</keyword>
<dbReference type="PANTHER" id="PTHR47961:SF13">
    <property type="entry name" value="ACTIVATING SIGNAL COINTEGRATOR 1 COMPLEX SUBUNIT 3"/>
    <property type="match status" value="1"/>
</dbReference>
<dbReference type="InterPro" id="IPR035892">
    <property type="entry name" value="C2_domain_sf"/>
</dbReference>
<dbReference type="Pfam" id="PF00271">
    <property type="entry name" value="Helicase_C"/>
    <property type="match status" value="2"/>
</dbReference>
<keyword evidence="3" id="KW-0547">Nucleotide-binding</keyword>
<comment type="similarity">
    <text evidence="1">Belongs to the helicase family. SKI2 subfamily.</text>
</comment>
<dbReference type="GO" id="GO:0005524">
    <property type="term" value="F:ATP binding"/>
    <property type="evidence" value="ECO:0007669"/>
    <property type="project" value="UniProtKB-KW"/>
</dbReference>
<dbReference type="InterPro" id="IPR003593">
    <property type="entry name" value="AAA+_ATPase"/>
</dbReference>
<dbReference type="EMBL" id="JALLPJ020001339">
    <property type="protein sequence ID" value="KAL3768945.1"/>
    <property type="molecule type" value="Genomic_DNA"/>
</dbReference>
<dbReference type="SMART" id="SM00973">
    <property type="entry name" value="Sec63"/>
    <property type="match status" value="2"/>
</dbReference>
<dbReference type="SUPFAM" id="SSF158702">
    <property type="entry name" value="Sec63 N-terminal domain-like"/>
    <property type="match status" value="2"/>
</dbReference>
<dbReference type="InterPro" id="IPR027417">
    <property type="entry name" value="P-loop_NTPase"/>
</dbReference>
<dbReference type="Pfam" id="PF02889">
    <property type="entry name" value="Sec63"/>
    <property type="match status" value="2"/>
</dbReference>
<keyword evidence="5" id="KW-0347">Helicase</keyword>
<dbReference type="FunFam" id="3.40.50.300:FF:000231">
    <property type="entry name" value="Activating signal cointegrator 1 complex subunit 3"/>
    <property type="match status" value="1"/>
</dbReference>
<comment type="catalytic activity">
    <reaction evidence="8">
        <text>ATP + H2O = ADP + phosphate + H(+)</text>
        <dbReference type="Rhea" id="RHEA:13065"/>
        <dbReference type="ChEBI" id="CHEBI:15377"/>
        <dbReference type="ChEBI" id="CHEBI:15378"/>
        <dbReference type="ChEBI" id="CHEBI:30616"/>
        <dbReference type="ChEBI" id="CHEBI:43474"/>
        <dbReference type="ChEBI" id="CHEBI:456216"/>
        <dbReference type="EC" id="3.6.4.13"/>
    </reaction>
</comment>
<evidence type="ECO:0000256" key="1">
    <source>
        <dbReference type="ARBA" id="ARBA00010140"/>
    </source>
</evidence>
<evidence type="ECO:0000313" key="11">
    <source>
        <dbReference type="EMBL" id="KAL3768945.1"/>
    </source>
</evidence>
<dbReference type="Gene3D" id="1.10.3380.10">
    <property type="entry name" value="Sec63 N-terminal domain-like domain"/>
    <property type="match status" value="2"/>
</dbReference>
<dbReference type="InterPro" id="IPR004179">
    <property type="entry name" value="Sec63-dom"/>
</dbReference>
<dbReference type="SUPFAM" id="SSF52540">
    <property type="entry name" value="P-loop containing nucleoside triphosphate hydrolases"/>
    <property type="match status" value="3"/>
</dbReference>